<dbReference type="Proteomes" id="UP001526430">
    <property type="component" value="Unassembled WGS sequence"/>
</dbReference>
<keyword evidence="1" id="KW-1133">Transmembrane helix</keyword>
<feature type="transmembrane region" description="Helical" evidence="1">
    <location>
        <begin position="188"/>
        <end position="207"/>
    </location>
</feature>
<dbReference type="EMBL" id="JAPFQI010000033">
    <property type="protein sequence ID" value="MCW8088331.1"/>
    <property type="molecule type" value="Genomic_DNA"/>
</dbReference>
<dbReference type="RefSeq" id="WP_301592529.1">
    <property type="nucleotide sequence ID" value="NZ_JAPFQI010000033.1"/>
</dbReference>
<sequence length="212" mass="21383">MRIPKQIALGLSLLAAPYTVHAAPLTGSIDFTGLFQGTDASGTNVRLADAVASDFCANVFGECVKGGGGAFLVNEVDASGNMPVAAGDFGAIQDFNFASFAGPIMDFFAVGGLIFDLVNVTYTQFSVPPAGQGASETDYLLISGAGTLRAAGFDDTPGTFTFSGQSDGVNLLGSFTFSGGSAALPVPVPAPAGFALLGAGLLGLSLLRWRAV</sequence>
<keyword evidence="4" id="KW-1185">Reference proteome</keyword>
<accession>A0ABT3P1R0</accession>
<protein>
    <recommendedName>
        <fullName evidence="5">VPLPA-CTERM sorting domain-containing protein</fullName>
    </recommendedName>
</protein>
<organism evidence="3 4">
    <name type="scientific">Sabulicella glaciei</name>
    <dbReference type="NCBI Taxonomy" id="2984948"/>
    <lineage>
        <taxon>Bacteria</taxon>
        <taxon>Pseudomonadati</taxon>
        <taxon>Pseudomonadota</taxon>
        <taxon>Alphaproteobacteria</taxon>
        <taxon>Acetobacterales</taxon>
        <taxon>Acetobacteraceae</taxon>
        <taxon>Sabulicella</taxon>
    </lineage>
</organism>
<keyword evidence="2" id="KW-0732">Signal</keyword>
<name>A0ABT3P1R0_9PROT</name>
<keyword evidence="1" id="KW-0472">Membrane</keyword>
<feature type="chain" id="PRO_5045563581" description="VPLPA-CTERM sorting domain-containing protein" evidence="2">
    <location>
        <begin position="23"/>
        <end position="212"/>
    </location>
</feature>
<reference evidence="3 4" key="1">
    <citation type="submission" date="2022-10" db="EMBL/GenBank/DDBJ databases">
        <title>Roseococcus glaciei nov., sp. nov., isolated from glacier.</title>
        <authorList>
            <person name="Liu Q."/>
            <person name="Xin Y.-H."/>
        </authorList>
    </citation>
    <scope>NUCLEOTIDE SEQUENCE [LARGE SCALE GENOMIC DNA]</scope>
    <source>
        <strain evidence="3 4">MDT2-1-1</strain>
    </source>
</reference>
<keyword evidence="1" id="KW-0812">Transmembrane</keyword>
<evidence type="ECO:0000256" key="1">
    <source>
        <dbReference type="SAM" id="Phobius"/>
    </source>
</evidence>
<evidence type="ECO:0000313" key="4">
    <source>
        <dbReference type="Proteomes" id="UP001526430"/>
    </source>
</evidence>
<evidence type="ECO:0000256" key="2">
    <source>
        <dbReference type="SAM" id="SignalP"/>
    </source>
</evidence>
<comment type="caution">
    <text evidence="3">The sequence shown here is derived from an EMBL/GenBank/DDBJ whole genome shotgun (WGS) entry which is preliminary data.</text>
</comment>
<proteinExistence type="predicted"/>
<evidence type="ECO:0008006" key="5">
    <source>
        <dbReference type="Google" id="ProtNLM"/>
    </source>
</evidence>
<gene>
    <name evidence="3" type="ORF">OF850_22375</name>
</gene>
<evidence type="ECO:0000313" key="3">
    <source>
        <dbReference type="EMBL" id="MCW8088331.1"/>
    </source>
</evidence>
<feature type="signal peptide" evidence="2">
    <location>
        <begin position="1"/>
        <end position="22"/>
    </location>
</feature>